<comment type="subcellular location">
    <subcellularLocation>
        <location evidence="1">Cytoplasm</location>
    </subcellularLocation>
</comment>
<accession>A0A2H9RCT7</accession>
<dbReference type="SUPFAM" id="SSF54980">
    <property type="entry name" value="EF-G C-terminal domain-like"/>
    <property type="match status" value="2"/>
</dbReference>
<evidence type="ECO:0000313" key="19">
    <source>
        <dbReference type="Proteomes" id="UP000229789"/>
    </source>
</evidence>
<comment type="function">
    <text evidence="9">Catalyzes the GTP-dependent ribosomal translocation step during translation elongation. During this step, the ribosome changes from the pre-translocational (PRE) to the post-translocational (POST) state as the newly formed A-site-bound peptidyl-tRNA and P-site-bound deacylated tRNA move to the P and E sites, respectively. Catalyzes the coordinated movement of the two tRNA molecules, the mRNA and conformational changes in the ribosome.</text>
</comment>
<dbReference type="PANTHER" id="PTHR42908">
    <property type="entry name" value="TRANSLATION ELONGATION FACTOR-RELATED"/>
    <property type="match status" value="1"/>
</dbReference>
<dbReference type="Gene3D" id="3.40.50.300">
    <property type="entry name" value="P-loop containing nucleotide triphosphate hydrolases"/>
    <property type="match status" value="1"/>
</dbReference>
<dbReference type="InterPro" id="IPR000640">
    <property type="entry name" value="EFG_V-like"/>
</dbReference>
<dbReference type="PRINTS" id="PR00315">
    <property type="entry name" value="ELONGATNFCT"/>
</dbReference>
<dbReference type="SMART" id="SM00889">
    <property type="entry name" value="EFG_IV"/>
    <property type="match status" value="1"/>
</dbReference>
<dbReference type="InterPro" id="IPR020568">
    <property type="entry name" value="Ribosomal_Su5_D2-typ_SF"/>
</dbReference>
<evidence type="ECO:0000256" key="9">
    <source>
        <dbReference type="ARBA" id="ARBA00024731"/>
    </source>
</evidence>
<dbReference type="GO" id="GO:0003924">
    <property type="term" value="F:GTPase activity"/>
    <property type="evidence" value="ECO:0007669"/>
    <property type="project" value="InterPro"/>
</dbReference>
<dbReference type="InterPro" id="IPR004161">
    <property type="entry name" value="EFTu-like_2"/>
</dbReference>
<evidence type="ECO:0000313" key="13">
    <source>
        <dbReference type="EMBL" id="PIV46327.1"/>
    </source>
</evidence>
<proteinExistence type="inferred from homology"/>
<evidence type="ECO:0000256" key="8">
    <source>
        <dbReference type="ARBA" id="ARBA00023134"/>
    </source>
</evidence>
<keyword evidence="8" id="KW-0342">GTP-binding</keyword>
<dbReference type="SMART" id="SM00838">
    <property type="entry name" value="EFG_C"/>
    <property type="match status" value="1"/>
</dbReference>
<accession>A0A2H9QS67</accession>
<dbReference type="FunFam" id="3.30.70.870:FF:000002">
    <property type="entry name" value="Translation elongation factor 2"/>
    <property type="match status" value="1"/>
</dbReference>
<dbReference type="NCBIfam" id="TIGR00490">
    <property type="entry name" value="aEF-2"/>
    <property type="match status" value="1"/>
</dbReference>
<name>A0A2G9LK05_HUBC1</name>
<evidence type="ECO:0000256" key="1">
    <source>
        <dbReference type="ARBA" id="ARBA00004496"/>
    </source>
</evidence>
<evidence type="ECO:0000256" key="6">
    <source>
        <dbReference type="ARBA" id="ARBA00022768"/>
    </source>
</evidence>
<organism evidence="11 19">
    <name type="scientific">Huberarchaeum crystalense</name>
    <dbReference type="NCBI Taxonomy" id="2014257"/>
    <lineage>
        <taxon>Archaea</taxon>
        <taxon>Candidatus Huberarchaeota</taxon>
        <taxon>Candidatus Huberarchaeia</taxon>
        <taxon>Candidatus Huberarchaeales</taxon>
        <taxon>Candidatus Huberarchaeaceae</taxon>
        <taxon>Candidatus Huberarchaeum</taxon>
    </lineage>
</organism>
<dbReference type="Pfam" id="PF14492">
    <property type="entry name" value="EFG_III"/>
    <property type="match status" value="1"/>
</dbReference>
<reference evidence="17 18" key="2">
    <citation type="submission" date="2017-09" db="EMBL/GenBank/DDBJ databases">
        <title>Depth-based differentiation of microbial function through sediment-hosted aquifers and enrichment of novel symbionts in the deep terrestrial subsurface.</title>
        <authorList>
            <person name="Probst A.J."/>
            <person name="Ladd B."/>
            <person name="Jarett J.K."/>
            <person name="Geller-Mcgrath D.E."/>
            <person name="Sieber C.M.K."/>
            <person name="Emerson J.B."/>
            <person name="Anantharaman K."/>
            <person name="Thomas B.C."/>
            <person name="Malmstrom R."/>
            <person name="Stieglmeier M."/>
            <person name="Klingl A."/>
            <person name="Woyke T."/>
            <person name="Ryan C.M."/>
            <person name="Banfield J.F."/>
        </authorList>
    </citation>
    <scope>NUCLEOTIDE SEQUENCE [LARGE SCALE GENOMIC DNA]</scope>
</reference>
<dbReference type="EMBL" id="PFFF01000041">
    <property type="protein sequence ID" value="PIV89646.1"/>
    <property type="molecule type" value="Genomic_DNA"/>
</dbReference>
<dbReference type="GO" id="GO:0005829">
    <property type="term" value="C:cytosol"/>
    <property type="evidence" value="ECO:0007669"/>
    <property type="project" value="TreeGrafter"/>
</dbReference>
<evidence type="ECO:0000313" key="11">
    <source>
        <dbReference type="EMBL" id="PIN66782.1"/>
    </source>
</evidence>
<evidence type="ECO:0000256" key="5">
    <source>
        <dbReference type="ARBA" id="ARBA00022741"/>
    </source>
</evidence>
<dbReference type="Proteomes" id="UP000230477">
    <property type="component" value="Unassembled WGS sequence"/>
</dbReference>
<evidence type="ECO:0000256" key="4">
    <source>
        <dbReference type="ARBA" id="ARBA00022490"/>
    </source>
</evidence>
<dbReference type="PANTHER" id="PTHR42908:SF3">
    <property type="entry name" value="ELONGATION FACTOR-LIKE GTPASE 1"/>
    <property type="match status" value="1"/>
</dbReference>
<dbReference type="EMBL" id="PEUT01000001">
    <property type="protein sequence ID" value="PIV13966.1"/>
    <property type="molecule type" value="Genomic_DNA"/>
</dbReference>
<evidence type="ECO:0000313" key="16">
    <source>
        <dbReference type="EMBL" id="PJC01275.1"/>
    </source>
</evidence>
<protein>
    <recommendedName>
        <fullName evidence="3">Elongation factor 2</fullName>
    </recommendedName>
</protein>
<gene>
    <name evidence="16" type="ORF">CO072_01875</name>
    <name evidence="15" type="ORF">CO124_01945</name>
    <name evidence="13" type="ORF">COS22_02060</name>
    <name evidence="12" type="ORF">COS45_00245</name>
    <name evidence="14" type="ORF">COW47_01980</name>
    <name evidence="11" type="ORF">COW69_00070</name>
</gene>
<dbReference type="Proteomes" id="UP000229789">
    <property type="component" value="Unassembled WGS sequence"/>
</dbReference>
<dbReference type="InterPro" id="IPR005517">
    <property type="entry name" value="Transl_elong_EFG/EF2_IV"/>
</dbReference>
<dbReference type="Pfam" id="PF03144">
    <property type="entry name" value="GTP_EFTU_D2"/>
    <property type="match status" value="1"/>
</dbReference>
<dbReference type="EMBL" id="PFUW01000035">
    <property type="protein sequence ID" value="PJB03696.1"/>
    <property type="molecule type" value="Genomic_DNA"/>
</dbReference>
<dbReference type="Gene3D" id="3.30.70.870">
    <property type="entry name" value="Elongation Factor G (Translational Gtpase), domain 3"/>
    <property type="match status" value="1"/>
</dbReference>
<evidence type="ECO:0000256" key="7">
    <source>
        <dbReference type="ARBA" id="ARBA00022917"/>
    </source>
</evidence>
<dbReference type="GO" id="GO:0003746">
    <property type="term" value="F:translation elongation factor activity"/>
    <property type="evidence" value="ECO:0007669"/>
    <property type="project" value="UniProtKB-KW"/>
</dbReference>
<dbReference type="EMBL" id="PETW01000036">
    <property type="protein sequence ID" value="PIV46327.1"/>
    <property type="molecule type" value="Genomic_DNA"/>
</dbReference>
<accession>A0A2H9M2V6</accession>
<sequence length="723" mass="80554">MANLEEVVKYAVANLSKDITTVRNIATIAHIDHGKTTFSDSLLSAGKVISDKYAGEQCAMSAWDVEQQRGITILASAITMVLNSEGKDYLVNLIDTPGHVDFGGAVTRSMRAIDGAIVLVDAVDGIMPQTETVLKTALSVGVKPILYINKVDRLINELKITSEQMQERFIGIINGVNNFIAAYQPSNVDWRVSLQNNTVMFGSAKQKWGISMKWMKKTGISFKQIIDLVQQGKQEELSKKMPLAVVVFDSVVENLPFPKDAQKIRIPLIWKRGDLASTWGQAMLTADSSGPLMAAITSVSSTKYGNFAYGRVFSGTLKEGMEVYLNKQKQKAKIQQIAVQFIDKRVSVDEVRAGSVFSLSGLKDILVGETISLEPIEEFENITYLFEPVVVKAFEAKNPQELPNLIEAIAQEVRDDPTYKVELNRETGQHLVYGLGELHLDILQTRIKERGIEVKTSEPLVVYRESVESSSRQPFQARTPNKHNDLFFSVRPLPDAVYQTLVKKDIPPGNIRKKDVFIFEKLHTLGYDSDTSKRARYIHNECILFDLTRGIVQMEEIIELIKQGFVMTVNNGPQLGDKMMGVEVQIVDVKLHEDAIHRGPAQVYPAVKEGIGGAIMDAKPCIYEPIMKIRIDTRETYVGDITKLLNGLRGTIENIDVVGEQAIIYADLPISESFGFEAVLKSTTSGHGFFNLRDTYYSKLRQDLSQKVIAKVRVKKGLPPIHA</sequence>
<dbReference type="PROSITE" id="PS51722">
    <property type="entry name" value="G_TR_2"/>
    <property type="match status" value="1"/>
</dbReference>
<dbReference type="EMBL" id="PFSX01000046">
    <property type="protein sequence ID" value="PJC01275.1"/>
    <property type="molecule type" value="Genomic_DNA"/>
</dbReference>
<dbReference type="Proteomes" id="UP000230713">
    <property type="component" value="Unassembled WGS sequence"/>
</dbReference>
<dbReference type="InterPro" id="IPR005225">
    <property type="entry name" value="Small_GTP-bd"/>
</dbReference>
<dbReference type="EMBL" id="PCUF01000001">
    <property type="protein sequence ID" value="PIN66782.1"/>
    <property type="molecule type" value="Genomic_DNA"/>
</dbReference>
<evidence type="ECO:0000256" key="2">
    <source>
        <dbReference type="ARBA" id="ARBA00005870"/>
    </source>
</evidence>
<feature type="domain" description="Tr-type G" evidence="10">
    <location>
        <begin position="20"/>
        <end position="229"/>
    </location>
</feature>
<dbReference type="InterPro" id="IPR009000">
    <property type="entry name" value="Transl_B-barrel_sf"/>
</dbReference>
<dbReference type="SUPFAM" id="SSF54211">
    <property type="entry name" value="Ribosomal protein S5 domain 2-like"/>
    <property type="match status" value="1"/>
</dbReference>
<dbReference type="Gene3D" id="3.30.230.10">
    <property type="match status" value="1"/>
</dbReference>
<accession>A0A2H9M8C2</accession>
<dbReference type="Proteomes" id="UP000228989">
    <property type="component" value="Unassembled WGS sequence"/>
</dbReference>
<dbReference type="Proteomes" id="UP000231232">
    <property type="component" value="Unassembled WGS sequence"/>
</dbReference>
<dbReference type="GO" id="GO:0005525">
    <property type="term" value="F:GTP binding"/>
    <property type="evidence" value="ECO:0007669"/>
    <property type="project" value="UniProtKB-KW"/>
</dbReference>
<reference evidence="11 19" key="1">
    <citation type="submission" date="2017-09" db="EMBL/GenBank/DDBJ databases">
        <title>Depth-based differentiation of microbial function through sediment-hosted aquifers and enrichment of novel symbionts in the deep terrestrial subsurface.</title>
        <authorList>
            <person name="Probst A.J."/>
            <person name="Ladd B."/>
            <person name="Jarett J.K."/>
            <person name="Geller-Mcgrath D.E."/>
            <person name="Sieber C.M."/>
            <person name="Emerson J.B."/>
            <person name="Anantharaman K."/>
            <person name="Thomas B.C."/>
            <person name="Malmstrom R."/>
            <person name="Stieglmeier M."/>
            <person name="Klingl A."/>
            <person name="Woyke T."/>
            <person name="Ryan C.M."/>
            <person name="Banfield J.F."/>
        </authorList>
    </citation>
    <scope>NUCLEOTIDE SEQUENCE [LARGE SCALE GENOMIC DNA]</scope>
    <source>
        <strain evidence="13">CG02_land_8_20_14_3_00_31_209</strain>
        <strain evidence="12">CG03_land_8_20_14_0_80_31_114</strain>
        <strain evidence="14">CG17_big_fil_post_rev_8_21_14_2_50_31_73</strain>
        <strain evidence="11">CG18_big_fil_WC_8_21_14_2_50_31_19</strain>
        <strain evidence="16">CG_4_9_14_0_8_um_filter_31_21</strain>
        <strain evidence="15">CG_4_9_14_3_um_filter_31_125</strain>
    </source>
</reference>
<dbReference type="Pfam" id="PF00009">
    <property type="entry name" value="GTP_EFTU"/>
    <property type="match status" value="1"/>
</dbReference>
<accession>A0A2H9MM76</accession>
<dbReference type="InterPro" id="IPR004543">
    <property type="entry name" value="Transl_elong_EFG/EF2_arc"/>
</dbReference>
<dbReference type="Pfam" id="PF03764">
    <property type="entry name" value="EFG_IV"/>
    <property type="match status" value="1"/>
</dbReference>
<evidence type="ECO:0000313" key="18">
    <source>
        <dbReference type="Proteomes" id="UP000228989"/>
    </source>
</evidence>
<dbReference type="Gene3D" id="2.40.30.10">
    <property type="entry name" value="Translation factors"/>
    <property type="match status" value="1"/>
</dbReference>
<accession>A0A2G9LK05</accession>
<dbReference type="Gene3D" id="3.30.70.240">
    <property type="match status" value="1"/>
</dbReference>
<evidence type="ECO:0000313" key="12">
    <source>
        <dbReference type="EMBL" id="PIV13966.1"/>
    </source>
</evidence>
<keyword evidence="6 11" id="KW-0251">Elongation factor</keyword>
<dbReference type="InterPro" id="IPR041095">
    <property type="entry name" value="EFG_II"/>
</dbReference>
<dbReference type="InterPro" id="IPR000795">
    <property type="entry name" value="T_Tr_GTP-bd_dom"/>
</dbReference>
<comment type="similarity">
    <text evidence="2">Belongs to the TRAFAC class translation factor GTPase superfamily. Classic translation factor GTPase family. EF-G/EF-2 subfamily.</text>
</comment>
<dbReference type="Proteomes" id="UP000228888">
    <property type="component" value="Unassembled WGS sequence"/>
</dbReference>
<dbReference type="InterPro" id="IPR035647">
    <property type="entry name" value="EFG_III/V"/>
</dbReference>
<dbReference type="AlphaFoldDB" id="A0A2G9LK05"/>
<dbReference type="CDD" id="cd01514">
    <property type="entry name" value="Elongation_Factor_C"/>
    <property type="match status" value="1"/>
</dbReference>
<dbReference type="InterPro" id="IPR014721">
    <property type="entry name" value="Ribsml_uS5_D2-typ_fold_subgr"/>
</dbReference>
<evidence type="ECO:0000256" key="3">
    <source>
        <dbReference type="ARBA" id="ARBA00017891"/>
    </source>
</evidence>
<evidence type="ECO:0000313" key="15">
    <source>
        <dbReference type="EMBL" id="PJB03696.1"/>
    </source>
</evidence>
<dbReference type="NCBIfam" id="TIGR00231">
    <property type="entry name" value="small_GTP"/>
    <property type="match status" value="1"/>
</dbReference>
<dbReference type="Pfam" id="PF00679">
    <property type="entry name" value="EFG_C"/>
    <property type="match status" value="1"/>
</dbReference>
<keyword evidence="4" id="KW-0963">Cytoplasm</keyword>
<comment type="caution">
    <text evidence="11">The sequence shown here is derived from an EMBL/GenBank/DDBJ whole genome shotgun (WGS) entry which is preliminary data.</text>
</comment>
<keyword evidence="5" id="KW-0547">Nucleotide-binding</keyword>
<dbReference type="SUPFAM" id="SSF50447">
    <property type="entry name" value="Translation proteins"/>
    <property type="match status" value="1"/>
</dbReference>
<dbReference type="SUPFAM" id="SSF52540">
    <property type="entry name" value="P-loop containing nucleoside triphosphate hydrolases"/>
    <property type="match status" value="1"/>
</dbReference>
<dbReference type="InterPro" id="IPR027417">
    <property type="entry name" value="P-loop_NTPase"/>
</dbReference>
<evidence type="ECO:0000259" key="10">
    <source>
        <dbReference type="PROSITE" id="PS51722"/>
    </source>
</evidence>
<keyword evidence="7" id="KW-0648">Protein biosynthesis</keyword>
<evidence type="ECO:0000313" key="14">
    <source>
        <dbReference type="EMBL" id="PIV89646.1"/>
    </source>
</evidence>
<dbReference type="CDD" id="cd01681">
    <property type="entry name" value="aeEF2_snRNP_like_IV"/>
    <property type="match status" value="1"/>
</dbReference>
<evidence type="ECO:0000313" key="17">
    <source>
        <dbReference type="Proteomes" id="UP000228888"/>
    </source>
</evidence>
<dbReference type="GO" id="GO:1990904">
    <property type="term" value="C:ribonucleoprotein complex"/>
    <property type="evidence" value="ECO:0007669"/>
    <property type="project" value="TreeGrafter"/>
</dbReference>